<organism evidence="2 3">
    <name type="scientific">Emergomyces africanus</name>
    <dbReference type="NCBI Taxonomy" id="1955775"/>
    <lineage>
        <taxon>Eukaryota</taxon>
        <taxon>Fungi</taxon>
        <taxon>Dikarya</taxon>
        <taxon>Ascomycota</taxon>
        <taxon>Pezizomycotina</taxon>
        <taxon>Eurotiomycetes</taxon>
        <taxon>Eurotiomycetidae</taxon>
        <taxon>Onygenales</taxon>
        <taxon>Ajellomycetaceae</taxon>
        <taxon>Emergomyces</taxon>
    </lineage>
</organism>
<dbReference type="EMBL" id="LGUA01000390">
    <property type="protein sequence ID" value="OAX81895.1"/>
    <property type="molecule type" value="Genomic_DNA"/>
</dbReference>
<comment type="caution">
    <text evidence="2">The sequence shown here is derived from an EMBL/GenBank/DDBJ whole genome shotgun (WGS) entry which is preliminary data.</text>
</comment>
<accession>A0A1B7NYN3</accession>
<keyword evidence="3" id="KW-1185">Reference proteome</keyword>
<sequence>MLDTFIVINDDVQDLSDDDRISIFLTAPSMCSWELSVGSDDSEGETPPPPVLIEDGGLTTEE</sequence>
<dbReference type="Proteomes" id="UP000091918">
    <property type="component" value="Unassembled WGS sequence"/>
</dbReference>
<proteinExistence type="predicted"/>
<protein>
    <submittedName>
        <fullName evidence="2">Uncharacterized protein</fullName>
    </submittedName>
</protein>
<dbReference type="OrthoDB" id="4188806at2759"/>
<gene>
    <name evidence="2" type="ORF">ACJ72_03763</name>
</gene>
<evidence type="ECO:0000313" key="3">
    <source>
        <dbReference type="Proteomes" id="UP000091918"/>
    </source>
</evidence>
<feature type="region of interest" description="Disordered" evidence="1">
    <location>
        <begin position="35"/>
        <end position="62"/>
    </location>
</feature>
<name>A0A1B7NYN3_9EURO</name>
<evidence type="ECO:0000256" key="1">
    <source>
        <dbReference type="SAM" id="MobiDB-lite"/>
    </source>
</evidence>
<reference evidence="2 3" key="1">
    <citation type="submission" date="2015-07" db="EMBL/GenBank/DDBJ databases">
        <title>Emmonsia species relationships and genome sequence.</title>
        <authorList>
            <person name="Cuomo C.A."/>
            <person name="Schwartz I.S."/>
            <person name="Kenyon C."/>
            <person name="de Hoog G.S."/>
            <person name="Govender N.P."/>
            <person name="Botha A."/>
            <person name="Moreno L."/>
            <person name="de Vries M."/>
            <person name="Munoz J.F."/>
            <person name="Stielow J.B."/>
        </authorList>
    </citation>
    <scope>NUCLEOTIDE SEQUENCE [LARGE SCALE GENOMIC DNA]</scope>
    <source>
        <strain evidence="2 3">CBS 136260</strain>
    </source>
</reference>
<dbReference type="AlphaFoldDB" id="A0A1B7NYN3"/>
<evidence type="ECO:0000313" key="2">
    <source>
        <dbReference type="EMBL" id="OAX81895.1"/>
    </source>
</evidence>